<gene>
    <name evidence="1" type="ORF">LACBIDRAFT_312956</name>
</gene>
<dbReference type="InterPro" id="IPR036869">
    <property type="entry name" value="J_dom_sf"/>
</dbReference>
<name>B0DX74_LACBS</name>
<evidence type="ECO:0000313" key="2">
    <source>
        <dbReference type="Proteomes" id="UP000001194"/>
    </source>
</evidence>
<dbReference type="EMBL" id="DS547146">
    <property type="protein sequence ID" value="EDR00744.1"/>
    <property type="molecule type" value="Genomic_DNA"/>
</dbReference>
<dbReference type="Proteomes" id="UP000001194">
    <property type="component" value="Unassembled WGS sequence"/>
</dbReference>
<accession>B0DX74</accession>
<dbReference type="InParanoid" id="B0DX74"/>
<proteinExistence type="predicted"/>
<dbReference type="SUPFAM" id="SSF46565">
    <property type="entry name" value="Chaperone J-domain"/>
    <property type="match status" value="1"/>
</dbReference>
<dbReference type="PANTHER" id="PTHR44200">
    <property type="entry name" value="DNAJ HOMOLOG SUBFAMILY C MEMBER 7"/>
    <property type="match status" value="1"/>
</dbReference>
<dbReference type="RefSeq" id="XP_001888536.1">
    <property type="nucleotide sequence ID" value="XM_001888501.1"/>
</dbReference>
<organism evidence="2">
    <name type="scientific">Laccaria bicolor (strain S238N-H82 / ATCC MYA-4686)</name>
    <name type="common">Bicoloured deceiver</name>
    <name type="synonym">Laccaria laccata var. bicolor</name>
    <dbReference type="NCBI Taxonomy" id="486041"/>
    <lineage>
        <taxon>Eukaryota</taxon>
        <taxon>Fungi</taxon>
        <taxon>Dikarya</taxon>
        <taxon>Basidiomycota</taxon>
        <taxon>Agaricomycotina</taxon>
        <taxon>Agaricomycetes</taxon>
        <taxon>Agaricomycetidae</taxon>
        <taxon>Agaricales</taxon>
        <taxon>Agaricineae</taxon>
        <taxon>Hydnangiaceae</taxon>
        <taxon>Laccaria</taxon>
    </lineage>
</organism>
<dbReference type="GeneID" id="6084251"/>
<evidence type="ECO:0000313" key="1">
    <source>
        <dbReference type="EMBL" id="EDR00744.1"/>
    </source>
</evidence>
<dbReference type="InterPro" id="IPR052758">
    <property type="entry name" value="SRC_co-chaperone"/>
</dbReference>
<dbReference type="KEGG" id="lbc:LACBIDRAFT_312956"/>
<dbReference type="OrthoDB" id="10250354at2759"/>
<keyword evidence="2" id="KW-1185">Reference proteome</keyword>
<sequence>MEALVANMDTSLSISPKSFTALRTRARINLHLKKYDASAEFKSAVKHVTTEGSASEVDVLALKVDLKKAEAALKRSKMKDYYKILWLTRECTEIEIKKAFRQESLTPSSQLEI</sequence>
<dbReference type="AlphaFoldDB" id="B0DX74"/>
<dbReference type="Gene3D" id="1.10.287.110">
    <property type="entry name" value="DnaJ domain"/>
    <property type="match status" value="1"/>
</dbReference>
<dbReference type="PANTHER" id="PTHR44200:SF1">
    <property type="entry name" value="DNAJ HOMOLOG SUBFAMILY C MEMBER 7"/>
    <property type="match status" value="1"/>
</dbReference>
<reference evidence="1 2" key="1">
    <citation type="journal article" date="2008" name="Nature">
        <title>The genome of Laccaria bicolor provides insights into mycorrhizal symbiosis.</title>
        <authorList>
            <person name="Martin F."/>
            <person name="Aerts A."/>
            <person name="Ahren D."/>
            <person name="Brun A."/>
            <person name="Danchin E.G.J."/>
            <person name="Duchaussoy F."/>
            <person name="Gibon J."/>
            <person name="Kohler A."/>
            <person name="Lindquist E."/>
            <person name="Pereda V."/>
            <person name="Salamov A."/>
            <person name="Shapiro H.J."/>
            <person name="Wuyts J."/>
            <person name="Blaudez D."/>
            <person name="Buee M."/>
            <person name="Brokstein P."/>
            <person name="Canbaeck B."/>
            <person name="Cohen D."/>
            <person name="Courty P.E."/>
            <person name="Coutinho P.M."/>
            <person name="Delaruelle C."/>
            <person name="Detter J.C."/>
            <person name="Deveau A."/>
            <person name="DiFazio S."/>
            <person name="Duplessis S."/>
            <person name="Fraissinet-Tachet L."/>
            <person name="Lucic E."/>
            <person name="Frey-Klett P."/>
            <person name="Fourrey C."/>
            <person name="Feussner I."/>
            <person name="Gay G."/>
            <person name="Grimwood J."/>
            <person name="Hoegger P.J."/>
            <person name="Jain P."/>
            <person name="Kilaru S."/>
            <person name="Labbe J."/>
            <person name="Lin Y.C."/>
            <person name="Legue V."/>
            <person name="Le Tacon F."/>
            <person name="Marmeisse R."/>
            <person name="Melayah D."/>
            <person name="Montanini B."/>
            <person name="Muratet M."/>
            <person name="Nehls U."/>
            <person name="Niculita-Hirzel H."/>
            <person name="Oudot-Le Secq M.P."/>
            <person name="Peter M."/>
            <person name="Quesneville H."/>
            <person name="Rajashekar B."/>
            <person name="Reich M."/>
            <person name="Rouhier N."/>
            <person name="Schmutz J."/>
            <person name="Yin T."/>
            <person name="Chalot M."/>
            <person name="Henrissat B."/>
            <person name="Kuees U."/>
            <person name="Lucas S."/>
            <person name="Van de Peer Y."/>
            <person name="Podila G.K."/>
            <person name="Polle A."/>
            <person name="Pukkila P.J."/>
            <person name="Richardson P.M."/>
            <person name="Rouze P."/>
            <person name="Sanders I.R."/>
            <person name="Stajich J.E."/>
            <person name="Tunlid A."/>
            <person name="Tuskan G."/>
            <person name="Grigoriev I.V."/>
        </authorList>
    </citation>
    <scope>NUCLEOTIDE SEQUENCE [LARGE SCALE GENOMIC DNA]</scope>
    <source>
        <strain evidence="2">S238N-H82 / ATCC MYA-4686</strain>
    </source>
</reference>
<dbReference type="STRING" id="486041.B0DX74"/>
<dbReference type="HOGENOM" id="CLU_2133954_0_0_1"/>
<protein>
    <submittedName>
        <fullName evidence="1">Predicted protein</fullName>
    </submittedName>
</protein>